<dbReference type="InterPro" id="IPR050498">
    <property type="entry name" value="Ycf3"/>
</dbReference>
<feature type="repeat" description="TPR" evidence="3">
    <location>
        <begin position="109"/>
        <end position="142"/>
    </location>
</feature>
<accession>A0A956SGK0</accession>
<dbReference type="CDD" id="cd02440">
    <property type="entry name" value="AdoMet_MTases"/>
    <property type="match status" value="1"/>
</dbReference>
<dbReference type="InterPro" id="IPR029063">
    <property type="entry name" value="SAM-dependent_MTases_sf"/>
</dbReference>
<evidence type="ECO:0000313" key="6">
    <source>
        <dbReference type="Proteomes" id="UP000739538"/>
    </source>
</evidence>
<reference evidence="5" key="2">
    <citation type="journal article" date="2021" name="Microbiome">
        <title>Successional dynamics and alternative stable states in a saline activated sludge microbial community over 9 years.</title>
        <authorList>
            <person name="Wang Y."/>
            <person name="Ye J."/>
            <person name="Ju F."/>
            <person name="Liu L."/>
            <person name="Boyd J.A."/>
            <person name="Deng Y."/>
            <person name="Parks D.H."/>
            <person name="Jiang X."/>
            <person name="Yin X."/>
            <person name="Woodcroft B.J."/>
            <person name="Tyson G.W."/>
            <person name="Hugenholtz P."/>
            <person name="Polz M.F."/>
            <person name="Zhang T."/>
        </authorList>
    </citation>
    <scope>NUCLEOTIDE SEQUENCE</scope>
    <source>
        <strain evidence="5">HKST-UBA02</strain>
    </source>
</reference>
<protein>
    <submittedName>
        <fullName evidence="5">Tetratricopeptide repeat protein</fullName>
    </submittedName>
</protein>
<dbReference type="Pfam" id="PF13428">
    <property type="entry name" value="TPR_14"/>
    <property type="match status" value="1"/>
</dbReference>
<dbReference type="InterPro" id="IPR011990">
    <property type="entry name" value="TPR-like_helical_dom_sf"/>
</dbReference>
<feature type="repeat" description="TPR" evidence="3">
    <location>
        <begin position="328"/>
        <end position="361"/>
    </location>
</feature>
<dbReference type="EMBL" id="JAGQHS010000102">
    <property type="protein sequence ID" value="MCA9757508.1"/>
    <property type="molecule type" value="Genomic_DNA"/>
</dbReference>
<name>A0A956SGK0_UNCEI</name>
<keyword evidence="2 3" id="KW-0802">TPR repeat</keyword>
<organism evidence="5 6">
    <name type="scientific">Eiseniibacteriota bacterium</name>
    <dbReference type="NCBI Taxonomy" id="2212470"/>
    <lineage>
        <taxon>Bacteria</taxon>
        <taxon>Candidatus Eiseniibacteriota</taxon>
    </lineage>
</organism>
<sequence>MGDEPTPQQLLERALALHSAGSLDEADRVYESLEAVGFASPDVLHLRGVLAYQRGLFDIARARIERAVAEDGTDPSYHSNLGIVRKAQGDLEAAVESFRTALGLAPDFLDARNNLGTVLKSLGRLPEAADEFRAVIALEPSAAPAYNNLGAVERSLGHLDAAESAYSRAIELDPRYADAHHNLGNLRLQREQFEQAVQSFEAALAIGGESPETFRLLAVALERVGRVEDAVAACERACTMAPQNERLWDQLGSLLQRTAHLDATHPGAANPKTHDLEKAKAAFCRALALAPKDRDANFHLATIHQETGNTRDALRGYEHVLSLDPSFVPAHRALGKLLYGLGDVEGALEAYRSWAALDPGDPEARYLIAACSQDDVPSRSPAEFVSSHYDQFARDFDRQLARLGYCGPDLVARALEPHRPAPGDTWSVLDAGCGTGLSGIPLAPMASRLVGVDLSEKMLDRARARGIYHELEACDLTTYLAEHRNEFDLVVAADTIIYFGALEEFFWGVANALRADGLFVFTAEDAGAVDDSLSGRGFVLQPSGRFAHSKGYLLRMLEQCGLRPLELSRAVLRSEVSRDVQAWVVLAARRSYRGSLLPEDFHGTDSRSDP</sequence>
<dbReference type="InterPro" id="IPR041698">
    <property type="entry name" value="Methyltransf_25"/>
</dbReference>
<dbReference type="Gene3D" id="1.25.40.10">
    <property type="entry name" value="Tetratricopeptide repeat domain"/>
    <property type="match status" value="2"/>
</dbReference>
<dbReference type="PROSITE" id="PS50293">
    <property type="entry name" value="TPR_REGION"/>
    <property type="match status" value="1"/>
</dbReference>
<evidence type="ECO:0000256" key="3">
    <source>
        <dbReference type="PROSITE-ProRule" id="PRU00339"/>
    </source>
</evidence>
<evidence type="ECO:0000256" key="2">
    <source>
        <dbReference type="ARBA" id="ARBA00022803"/>
    </source>
</evidence>
<dbReference type="Proteomes" id="UP000739538">
    <property type="component" value="Unassembled WGS sequence"/>
</dbReference>
<dbReference type="AlphaFoldDB" id="A0A956SGK0"/>
<dbReference type="PANTHER" id="PTHR44858:SF1">
    <property type="entry name" value="UDP-N-ACETYLGLUCOSAMINE--PEPTIDE N-ACETYLGLUCOSAMINYLTRANSFERASE SPINDLY-RELATED"/>
    <property type="match status" value="1"/>
</dbReference>
<proteinExistence type="predicted"/>
<dbReference type="Pfam" id="PF13414">
    <property type="entry name" value="TPR_11"/>
    <property type="match status" value="1"/>
</dbReference>
<evidence type="ECO:0000259" key="4">
    <source>
        <dbReference type="Pfam" id="PF13649"/>
    </source>
</evidence>
<dbReference type="PANTHER" id="PTHR44858">
    <property type="entry name" value="TETRATRICOPEPTIDE REPEAT PROTEIN 6"/>
    <property type="match status" value="1"/>
</dbReference>
<dbReference type="InterPro" id="IPR019734">
    <property type="entry name" value="TPR_rpt"/>
</dbReference>
<gene>
    <name evidence="5" type="ORF">KDA27_17010</name>
</gene>
<comment type="caution">
    <text evidence="5">The sequence shown here is derived from an EMBL/GenBank/DDBJ whole genome shotgun (WGS) entry which is preliminary data.</text>
</comment>
<dbReference type="Gene3D" id="3.40.50.150">
    <property type="entry name" value="Vaccinia Virus protein VP39"/>
    <property type="match status" value="1"/>
</dbReference>
<keyword evidence="1" id="KW-0677">Repeat</keyword>
<feature type="repeat" description="TPR" evidence="3">
    <location>
        <begin position="143"/>
        <end position="176"/>
    </location>
</feature>
<feature type="domain" description="Methyltransferase" evidence="4">
    <location>
        <begin position="428"/>
        <end position="517"/>
    </location>
</feature>
<dbReference type="Pfam" id="PF13432">
    <property type="entry name" value="TPR_16"/>
    <property type="match status" value="2"/>
</dbReference>
<dbReference type="SUPFAM" id="SSF48452">
    <property type="entry name" value="TPR-like"/>
    <property type="match status" value="2"/>
</dbReference>
<feature type="repeat" description="TPR" evidence="3">
    <location>
        <begin position="294"/>
        <end position="327"/>
    </location>
</feature>
<dbReference type="SUPFAM" id="SSF53335">
    <property type="entry name" value="S-adenosyl-L-methionine-dependent methyltransferases"/>
    <property type="match status" value="1"/>
</dbReference>
<feature type="repeat" description="TPR" evidence="3">
    <location>
        <begin position="75"/>
        <end position="108"/>
    </location>
</feature>
<dbReference type="SMART" id="SM00028">
    <property type="entry name" value="TPR"/>
    <property type="match status" value="8"/>
</dbReference>
<dbReference type="Pfam" id="PF13649">
    <property type="entry name" value="Methyltransf_25"/>
    <property type="match status" value="1"/>
</dbReference>
<evidence type="ECO:0000256" key="1">
    <source>
        <dbReference type="ARBA" id="ARBA00022737"/>
    </source>
</evidence>
<reference evidence="5" key="1">
    <citation type="submission" date="2020-04" db="EMBL/GenBank/DDBJ databases">
        <authorList>
            <person name="Zhang T."/>
        </authorList>
    </citation>
    <scope>NUCLEOTIDE SEQUENCE</scope>
    <source>
        <strain evidence="5">HKST-UBA02</strain>
    </source>
</reference>
<feature type="repeat" description="TPR" evidence="3">
    <location>
        <begin position="177"/>
        <end position="210"/>
    </location>
</feature>
<evidence type="ECO:0000313" key="5">
    <source>
        <dbReference type="EMBL" id="MCA9757508.1"/>
    </source>
</evidence>
<dbReference type="PROSITE" id="PS50005">
    <property type="entry name" value="TPR"/>
    <property type="match status" value="6"/>
</dbReference>